<name>A0AAP3DHL5_BRELA</name>
<organism evidence="2 3">
    <name type="scientific">Brevibacillus laterosporus</name>
    <name type="common">Bacillus laterosporus</name>
    <dbReference type="NCBI Taxonomy" id="1465"/>
    <lineage>
        <taxon>Bacteria</taxon>
        <taxon>Bacillati</taxon>
        <taxon>Bacillota</taxon>
        <taxon>Bacilli</taxon>
        <taxon>Bacillales</taxon>
        <taxon>Paenibacillaceae</taxon>
        <taxon>Brevibacillus</taxon>
    </lineage>
</organism>
<evidence type="ECO:0000313" key="2">
    <source>
        <dbReference type="EMBL" id="MCZ0808313.1"/>
    </source>
</evidence>
<feature type="signal peptide" evidence="1">
    <location>
        <begin position="1"/>
        <end position="26"/>
    </location>
</feature>
<evidence type="ECO:0000256" key="1">
    <source>
        <dbReference type="SAM" id="SignalP"/>
    </source>
</evidence>
<proteinExistence type="predicted"/>
<comment type="caution">
    <text evidence="2">The sequence shown here is derived from an EMBL/GenBank/DDBJ whole genome shotgun (WGS) entry which is preliminary data.</text>
</comment>
<sequence>MKKKLFNLSLCMVVLTGVIIPASAFASSESVSSTNVVMFKHDIKNYANQLEPYVHKNSDGTIYLDGDYKNKVNVPSEVIESIQNWMDGLNEDVKAGLAIIDDDLKVEYKNHKLQVNISSGGSDDFQVYWWGFGLYLSHSTVKSLTKALAAGAATTKLVEIIAKRIPHASAKVVAGFSEVATWLLGTGALTLASFDNGDGNYMRLARNPSWY</sequence>
<keyword evidence="1" id="KW-0732">Signal</keyword>
<feature type="chain" id="PRO_5042972292" evidence="1">
    <location>
        <begin position="27"/>
        <end position="211"/>
    </location>
</feature>
<dbReference type="Proteomes" id="UP001077662">
    <property type="component" value="Unassembled WGS sequence"/>
</dbReference>
<accession>A0AAP3DHL5</accession>
<reference evidence="2" key="1">
    <citation type="submission" date="2022-09" db="EMBL/GenBank/DDBJ databases">
        <title>Genome analysis and characterization of larvicidal activity of Brevibacillus strains.</title>
        <authorList>
            <person name="Patrusheva E.V."/>
            <person name="Izotova A.O."/>
            <person name="Toshchakov S.V."/>
            <person name="Sineoky S.P."/>
        </authorList>
    </citation>
    <scope>NUCLEOTIDE SEQUENCE</scope>
    <source>
        <strain evidence="2">VKPM_B-13247</strain>
    </source>
</reference>
<dbReference type="EMBL" id="JAPTNE010000020">
    <property type="protein sequence ID" value="MCZ0808313.1"/>
    <property type="molecule type" value="Genomic_DNA"/>
</dbReference>
<protein>
    <submittedName>
        <fullName evidence="2">Uncharacterized protein</fullName>
    </submittedName>
</protein>
<gene>
    <name evidence="2" type="ORF">O0554_15580</name>
</gene>
<evidence type="ECO:0000313" key="3">
    <source>
        <dbReference type="Proteomes" id="UP001077662"/>
    </source>
</evidence>
<dbReference type="RefSeq" id="WP_258433994.1">
    <property type="nucleotide sequence ID" value="NZ_JANSGW010000020.1"/>
</dbReference>
<dbReference type="AlphaFoldDB" id="A0AAP3DHL5"/>